<proteinExistence type="predicted"/>
<keyword evidence="1" id="KW-1133">Transmembrane helix</keyword>
<name>A0A1U7D957_9RHOB</name>
<evidence type="ECO:0000313" key="2">
    <source>
        <dbReference type="EMBL" id="APX24595.1"/>
    </source>
</evidence>
<keyword evidence="1" id="KW-0472">Membrane</keyword>
<keyword evidence="3" id="KW-1185">Reference proteome</keyword>
<dbReference type="KEGG" id="tpro:Ga0080559_TMP3799"/>
<dbReference type="Proteomes" id="UP000186559">
    <property type="component" value="Chromosome"/>
</dbReference>
<dbReference type="RefSeq" id="WP_017467517.1">
    <property type="nucleotide sequence ID" value="NZ_BMEW01000001.1"/>
</dbReference>
<protein>
    <submittedName>
        <fullName evidence="2">Uncharacterized protein</fullName>
    </submittedName>
</protein>
<keyword evidence="1" id="KW-0812">Transmembrane</keyword>
<evidence type="ECO:0000256" key="1">
    <source>
        <dbReference type="SAM" id="Phobius"/>
    </source>
</evidence>
<dbReference type="AlphaFoldDB" id="A0A1U7D957"/>
<feature type="transmembrane region" description="Helical" evidence="1">
    <location>
        <begin position="22"/>
        <end position="42"/>
    </location>
</feature>
<dbReference type="EMBL" id="CP014796">
    <property type="protein sequence ID" value="APX24595.1"/>
    <property type="molecule type" value="Genomic_DNA"/>
</dbReference>
<accession>A0A1U7D957</accession>
<gene>
    <name evidence="2" type="ORF">Ga0080559_TMP3799</name>
</gene>
<evidence type="ECO:0000313" key="3">
    <source>
        <dbReference type="Proteomes" id="UP000186559"/>
    </source>
</evidence>
<sequence>MTLLDHCPAPARHASRVATADIAQIATAVALLLVFGGTALLAPASEVDPAGWRGNAAPYAVTSR</sequence>
<organism evidence="2 3">
    <name type="scientific">Salipiger profundus</name>
    <dbReference type="NCBI Taxonomy" id="1229727"/>
    <lineage>
        <taxon>Bacteria</taxon>
        <taxon>Pseudomonadati</taxon>
        <taxon>Pseudomonadota</taxon>
        <taxon>Alphaproteobacteria</taxon>
        <taxon>Rhodobacterales</taxon>
        <taxon>Roseobacteraceae</taxon>
        <taxon>Salipiger</taxon>
    </lineage>
</organism>
<reference evidence="2 3" key="1">
    <citation type="submission" date="2016-03" db="EMBL/GenBank/DDBJ databases">
        <title>Deep-sea bacteria in the southern Pacific.</title>
        <authorList>
            <person name="Tang K."/>
        </authorList>
    </citation>
    <scope>NUCLEOTIDE SEQUENCE [LARGE SCALE GENOMIC DNA]</scope>
    <source>
        <strain evidence="2 3">JLT2016</strain>
    </source>
</reference>